<organism evidence="13 14">
    <name type="scientific">Podarcis lilfordi</name>
    <name type="common">Lilford's wall lizard</name>
    <dbReference type="NCBI Taxonomy" id="74358"/>
    <lineage>
        <taxon>Eukaryota</taxon>
        <taxon>Metazoa</taxon>
        <taxon>Chordata</taxon>
        <taxon>Craniata</taxon>
        <taxon>Vertebrata</taxon>
        <taxon>Euteleostomi</taxon>
        <taxon>Lepidosauria</taxon>
        <taxon>Squamata</taxon>
        <taxon>Bifurcata</taxon>
        <taxon>Unidentata</taxon>
        <taxon>Episquamata</taxon>
        <taxon>Laterata</taxon>
        <taxon>Lacertibaenia</taxon>
        <taxon>Lacertidae</taxon>
        <taxon>Podarcis</taxon>
    </lineage>
</organism>
<dbReference type="SMART" id="SM00202">
    <property type="entry name" value="SR"/>
    <property type="match status" value="1"/>
</dbReference>
<keyword evidence="7 13" id="KW-0675">Receptor</keyword>
<dbReference type="Pfam" id="PF00530">
    <property type="entry name" value="SRCR"/>
    <property type="match status" value="1"/>
</dbReference>
<dbReference type="PRINTS" id="PR00258">
    <property type="entry name" value="SPERACTRCPTR"/>
</dbReference>
<evidence type="ECO:0000256" key="7">
    <source>
        <dbReference type="ARBA" id="ARBA00023170"/>
    </source>
</evidence>
<evidence type="ECO:0000256" key="1">
    <source>
        <dbReference type="ARBA" id="ARBA00004606"/>
    </source>
</evidence>
<dbReference type="EMBL" id="OX395126">
    <property type="protein sequence ID" value="CAI5762591.1"/>
    <property type="molecule type" value="Genomic_DNA"/>
</dbReference>
<keyword evidence="6 9" id="KW-1015">Disulfide bond</keyword>
<dbReference type="SUPFAM" id="SSF56487">
    <property type="entry name" value="SRCR-like"/>
    <property type="match status" value="1"/>
</dbReference>
<feature type="compositionally biased region" description="Basic and acidic residues" evidence="10">
    <location>
        <begin position="322"/>
        <end position="331"/>
    </location>
</feature>
<dbReference type="InterPro" id="IPR036772">
    <property type="entry name" value="SRCR-like_dom_sf"/>
</dbReference>
<feature type="domain" description="SRCR" evidence="12">
    <location>
        <begin position="406"/>
        <end position="502"/>
    </location>
</feature>
<evidence type="ECO:0000256" key="3">
    <source>
        <dbReference type="ARBA" id="ARBA00022968"/>
    </source>
</evidence>
<evidence type="ECO:0000256" key="9">
    <source>
        <dbReference type="PROSITE-ProRule" id="PRU00196"/>
    </source>
</evidence>
<evidence type="ECO:0000313" key="14">
    <source>
        <dbReference type="Proteomes" id="UP001178461"/>
    </source>
</evidence>
<evidence type="ECO:0000256" key="11">
    <source>
        <dbReference type="SAM" id="Phobius"/>
    </source>
</evidence>
<evidence type="ECO:0000256" key="6">
    <source>
        <dbReference type="ARBA" id="ARBA00023157"/>
    </source>
</evidence>
<dbReference type="InterPro" id="IPR050149">
    <property type="entry name" value="Collagen_superfamily"/>
</dbReference>
<reference evidence="13" key="1">
    <citation type="submission" date="2022-12" db="EMBL/GenBank/DDBJ databases">
        <authorList>
            <person name="Alioto T."/>
            <person name="Alioto T."/>
            <person name="Gomez Garrido J."/>
        </authorList>
    </citation>
    <scope>NUCLEOTIDE SEQUENCE</scope>
</reference>
<dbReference type="PANTHER" id="PTHR24023">
    <property type="entry name" value="COLLAGEN ALPHA"/>
    <property type="match status" value="1"/>
</dbReference>
<dbReference type="Pfam" id="PF01391">
    <property type="entry name" value="Collagen"/>
    <property type="match status" value="3"/>
</dbReference>
<keyword evidence="14" id="KW-1185">Reference proteome</keyword>
<dbReference type="PANTHER" id="PTHR24023:SF1002">
    <property type="entry name" value="OTOLIN-1-LIKE"/>
    <property type="match status" value="1"/>
</dbReference>
<comment type="caution">
    <text evidence="9">Lacks conserved residue(s) required for the propagation of feature annotation.</text>
</comment>
<dbReference type="Proteomes" id="UP001178461">
    <property type="component" value="Chromosome 1"/>
</dbReference>
<evidence type="ECO:0000313" key="13">
    <source>
        <dbReference type="EMBL" id="CAI5762591.1"/>
    </source>
</evidence>
<evidence type="ECO:0000256" key="10">
    <source>
        <dbReference type="SAM" id="MobiDB-lite"/>
    </source>
</evidence>
<dbReference type="PROSITE" id="PS50287">
    <property type="entry name" value="SRCR_2"/>
    <property type="match status" value="1"/>
</dbReference>
<dbReference type="AlphaFoldDB" id="A0AA35JM91"/>
<dbReference type="GO" id="GO:0005615">
    <property type="term" value="C:extracellular space"/>
    <property type="evidence" value="ECO:0007669"/>
    <property type="project" value="TreeGrafter"/>
</dbReference>
<feature type="compositionally biased region" description="Basic and acidic residues" evidence="10">
    <location>
        <begin position="369"/>
        <end position="379"/>
    </location>
</feature>
<dbReference type="PROSITE" id="PS00420">
    <property type="entry name" value="SRCR_1"/>
    <property type="match status" value="1"/>
</dbReference>
<comment type="subcellular location">
    <subcellularLocation>
        <location evidence="1">Membrane</location>
        <topology evidence="1">Single-pass type II membrane protein</topology>
    </subcellularLocation>
</comment>
<feature type="transmembrane region" description="Helical" evidence="11">
    <location>
        <begin position="45"/>
        <end position="69"/>
    </location>
</feature>
<evidence type="ECO:0000256" key="5">
    <source>
        <dbReference type="ARBA" id="ARBA00023136"/>
    </source>
</evidence>
<gene>
    <name evidence="13" type="ORF">PODLI_1B029883</name>
</gene>
<dbReference type="GO" id="GO:0016020">
    <property type="term" value="C:membrane"/>
    <property type="evidence" value="ECO:0007669"/>
    <property type="project" value="UniProtKB-SubCell"/>
</dbReference>
<feature type="region of interest" description="Disordered" evidence="10">
    <location>
        <begin position="148"/>
        <end position="402"/>
    </location>
</feature>
<evidence type="ECO:0000256" key="8">
    <source>
        <dbReference type="ARBA" id="ARBA00023180"/>
    </source>
</evidence>
<evidence type="ECO:0000256" key="4">
    <source>
        <dbReference type="ARBA" id="ARBA00022989"/>
    </source>
</evidence>
<sequence>MDNLAGSDRDTGSFIFSDKMKFSASGFTPFEIDETKGQKKTCKRYISALVTIYLILLTAGFGLLAYKVYEMNKDLEKNKVNLPLAEKLASYFVNDSMLAYDIEQMEASSQRQGDNWIRNLKEEIHVIKLSNQHLEWRMTNFTEQLESRALQGPPGPPGAGLPGPKGETGSPGMRGPPGTQGEKGDTGTMGPKGSKGERGLQGLNGLDGEKGSEGNLGPAGPKGEPGTKGEMGDRGPQGLPGLQGPAGGKGDLGPRGPVGLTGAKGVQGERGLPGIRGPQGPPGQPGPAGSMAPPGSPGPKGVQGEKGQKGEASTLPGVPGVKGDRGERGYKGDPGIPGSKGSKGDQGMTGSKGMPGEKGSKGSAGSNGEKGEPGRKGDRGNQGYRGATGVQGIKGEKGDSGNSSVVRLVGGHQRGRVEVLYSGVWGTICDDSWDTSDGAVICRMLGFSRVVETFTAAAAGSGQIWLDDVGCTGTEFSIYSCKKRDWGENNCSHNEDAGVECA</sequence>
<keyword evidence="8" id="KW-0325">Glycoprotein</keyword>
<name>A0AA35JM91_9SAUR</name>
<proteinExistence type="predicted"/>
<evidence type="ECO:0000259" key="12">
    <source>
        <dbReference type="PROSITE" id="PS50287"/>
    </source>
</evidence>
<dbReference type="GO" id="GO:0031012">
    <property type="term" value="C:extracellular matrix"/>
    <property type="evidence" value="ECO:0007669"/>
    <property type="project" value="TreeGrafter"/>
</dbReference>
<keyword evidence="2 11" id="KW-0812">Transmembrane</keyword>
<keyword evidence="5 11" id="KW-0472">Membrane</keyword>
<dbReference type="InterPro" id="IPR008160">
    <property type="entry name" value="Collagen"/>
</dbReference>
<dbReference type="Gene3D" id="3.10.250.10">
    <property type="entry name" value="SRCR-like domain"/>
    <property type="match status" value="1"/>
</dbReference>
<feature type="disulfide bond" evidence="9">
    <location>
        <begin position="471"/>
        <end position="481"/>
    </location>
</feature>
<dbReference type="InterPro" id="IPR001190">
    <property type="entry name" value="SRCR"/>
</dbReference>
<accession>A0AA35JM91</accession>
<dbReference type="GO" id="GO:0030020">
    <property type="term" value="F:extracellular matrix structural constituent conferring tensile strength"/>
    <property type="evidence" value="ECO:0007669"/>
    <property type="project" value="TreeGrafter"/>
</dbReference>
<feature type="compositionally biased region" description="Gly residues" evidence="10">
    <location>
        <begin position="244"/>
        <end position="253"/>
    </location>
</feature>
<dbReference type="GO" id="GO:0030198">
    <property type="term" value="P:extracellular matrix organization"/>
    <property type="evidence" value="ECO:0007669"/>
    <property type="project" value="TreeGrafter"/>
</dbReference>
<keyword evidence="4 11" id="KW-1133">Transmembrane helix</keyword>
<evidence type="ECO:0000256" key="2">
    <source>
        <dbReference type="ARBA" id="ARBA00022692"/>
    </source>
</evidence>
<dbReference type="FunFam" id="3.10.250.10:FF:000011">
    <property type="entry name" value="Scavenger receptor class A member 5"/>
    <property type="match status" value="1"/>
</dbReference>
<protein>
    <submittedName>
        <fullName evidence="13">Macrophage receptor MARCO</fullName>
    </submittedName>
</protein>
<feature type="compositionally biased region" description="Low complexity" evidence="10">
    <location>
        <begin position="234"/>
        <end position="243"/>
    </location>
</feature>
<keyword evidence="3" id="KW-0735">Signal-anchor</keyword>